<name>A0A1F5NAV7_9BACT</name>
<protein>
    <recommendedName>
        <fullName evidence="2">UPF0102 protein A3K06_00110</fullName>
    </recommendedName>
</protein>
<sequence length="141" mass="16354">MNLLSRILLRPPRLFGLPLGQAGEEWVCYLYRQRGFEVVARNYTIFGPRKLGEIDIICRQDGRLVLVEVKTRSSEQFMDIFEAVDRRKQAYLRRMAKLFLQKNAEYAEFPVQIDVAAVLLDPFDNSVQSVKLLENAVEDTD</sequence>
<proteinExistence type="inferred from homology"/>
<dbReference type="EMBL" id="MFEG01000043">
    <property type="protein sequence ID" value="OGE74807.1"/>
    <property type="molecule type" value="Genomic_DNA"/>
</dbReference>
<dbReference type="Pfam" id="PF02021">
    <property type="entry name" value="UPF0102"/>
    <property type="match status" value="1"/>
</dbReference>
<dbReference type="InterPro" id="IPR003509">
    <property type="entry name" value="UPF0102_YraN-like"/>
</dbReference>
<dbReference type="PANTHER" id="PTHR34039">
    <property type="entry name" value="UPF0102 PROTEIN YRAN"/>
    <property type="match status" value="1"/>
</dbReference>
<dbReference type="InterPro" id="IPR011856">
    <property type="entry name" value="tRNA_endonuc-like_dom_sf"/>
</dbReference>
<accession>A0A1F5NAV7</accession>
<evidence type="ECO:0000256" key="2">
    <source>
        <dbReference type="HAMAP-Rule" id="MF_00048"/>
    </source>
</evidence>
<organism evidence="3 4">
    <name type="scientific">Candidatus Doudnabacteria bacterium RIFCSPHIGHO2_01_52_17</name>
    <dbReference type="NCBI Taxonomy" id="1817820"/>
    <lineage>
        <taxon>Bacteria</taxon>
        <taxon>Candidatus Doudnaibacteriota</taxon>
    </lineage>
</organism>
<dbReference type="CDD" id="cd20736">
    <property type="entry name" value="PoNe_Nuclease"/>
    <property type="match status" value="1"/>
</dbReference>
<comment type="similarity">
    <text evidence="1 2">Belongs to the UPF0102 family.</text>
</comment>
<dbReference type="SUPFAM" id="SSF52980">
    <property type="entry name" value="Restriction endonuclease-like"/>
    <property type="match status" value="1"/>
</dbReference>
<dbReference type="PANTHER" id="PTHR34039:SF1">
    <property type="entry name" value="UPF0102 PROTEIN YRAN"/>
    <property type="match status" value="1"/>
</dbReference>
<dbReference type="InterPro" id="IPR011335">
    <property type="entry name" value="Restrct_endonuc-II-like"/>
</dbReference>
<evidence type="ECO:0000313" key="3">
    <source>
        <dbReference type="EMBL" id="OGE74807.1"/>
    </source>
</evidence>
<dbReference type="Proteomes" id="UP000176547">
    <property type="component" value="Unassembled WGS sequence"/>
</dbReference>
<dbReference type="GO" id="GO:0003676">
    <property type="term" value="F:nucleic acid binding"/>
    <property type="evidence" value="ECO:0007669"/>
    <property type="project" value="InterPro"/>
</dbReference>
<evidence type="ECO:0000256" key="1">
    <source>
        <dbReference type="ARBA" id="ARBA00006738"/>
    </source>
</evidence>
<dbReference type="Gene3D" id="3.40.1350.10">
    <property type="match status" value="1"/>
</dbReference>
<evidence type="ECO:0000313" key="4">
    <source>
        <dbReference type="Proteomes" id="UP000176547"/>
    </source>
</evidence>
<dbReference type="AlphaFoldDB" id="A0A1F5NAV7"/>
<reference evidence="3 4" key="1">
    <citation type="journal article" date="2016" name="Nat. Commun.">
        <title>Thousands of microbial genomes shed light on interconnected biogeochemical processes in an aquifer system.</title>
        <authorList>
            <person name="Anantharaman K."/>
            <person name="Brown C.T."/>
            <person name="Hug L.A."/>
            <person name="Sharon I."/>
            <person name="Castelle C.J."/>
            <person name="Probst A.J."/>
            <person name="Thomas B.C."/>
            <person name="Singh A."/>
            <person name="Wilkins M.J."/>
            <person name="Karaoz U."/>
            <person name="Brodie E.L."/>
            <person name="Williams K.H."/>
            <person name="Hubbard S.S."/>
            <person name="Banfield J.F."/>
        </authorList>
    </citation>
    <scope>NUCLEOTIDE SEQUENCE [LARGE SCALE GENOMIC DNA]</scope>
</reference>
<comment type="caution">
    <text evidence="3">The sequence shown here is derived from an EMBL/GenBank/DDBJ whole genome shotgun (WGS) entry which is preliminary data.</text>
</comment>
<dbReference type="HAMAP" id="MF_00048">
    <property type="entry name" value="UPF0102"/>
    <property type="match status" value="1"/>
</dbReference>
<gene>
    <name evidence="3" type="ORF">A3K06_00110</name>
</gene>